<keyword evidence="8" id="KW-1185">Reference proteome</keyword>
<dbReference type="PANTHER" id="PTHR43401:SF2">
    <property type="entry name" value="L-THREONINE 3-DEHYDROGENASE"/>
    <property type="match status" value="1"/>
</dbReference>
<dbReference type="InterPro" id="IPR036291">
    <property type="entry name" value="NAD(P)-bd_dom_sf"/>
</dbReference>
<dbReference type="SUPFAM" id="SSF50129">
    <property type="entry name" value="GroES-like"/>
    <property type="match status" value="1"/>
</dbReference>
<organism evidence="7 8">
    <name type="scientific">Amphimedon queenslandica</name>
    <name type="common">Sponge</name>
    <dbReference type="NCBI Taxonomy" id="400682"/>
    <lineage>
        <taxon>Eukaryota</taxon>
        <taxon>Metazoa</taxon>
        <taxon>Porifera</taxon>
        <taxon>Demospongiae</taxon>
        <taxon>Heteroscleromorpha</taxon>
        <taxon>Haplosclerida</taxon>
        <taxon>Niphatidae</taxon>
        <taxon>Amphimedon</taxon>
    </lineage>
</organism>
<dbReference type="InterPro" id="IPR050129">
    <property type="entry name" value="Zn_alcohol_dh"/>
</dbReference>
<feature type="domain" description="Alcohol dehydrogenase-like N-terminal" evidence="6">
    <location>
        <begin position="32"/>
        <end position="145"/>
    </location>
</feature>
<dbReference type="PROSITE" id="PS00059">
    <property type="entry name" value="ADH_ZINC"/>
    <property type="match status" value="1"/>
</dbReference>
<dbReference type="InterPro" id="IPR002328">
    <property type="entry name" value="ADH_Zn_CS"/>
</dbReference>
<dbReference type="Gene3D" id="3.90.180.10">
    <property type="entry name" value="Medium-chain alcohol dehydrogenases, catalytic domain"/>
    <property type="match status" value="1"/>
</dbReference>
<dbReference type="InterPro" id="IPR011032">
    <property type="entry name" value="GroES-like_sf"/>
</dbReference>
<dbReference type="Pfam" id="PF00107">
    <property type="entry name" value="ADH_zinc_N"/>
    <property type="match status" value="1"/>
</dbReference>
<protein>
    <recommendedName>
        <fullName evidence="9">Enoyl reductase (ER) domain-containing protein</fullName>
    </recommendedName>
</protein>
<evidence type="ECO:0000256" key="2">
    <source>
        <dbReference type="ARBA" id="ARBA00022833"/>
    </source>
</evidence>
<keyword evidence="1 4" id="KW-0479">Metal-binding</keyword>
<dbReference type="Gene3D" id="3.40.50.720">
    <property type="entry name" value="NAD(P)-binding Rossmann-like Domain"/>
    <property type="match status" value="1"/>
</dbReference>
<evidence type="ECO:0000259" key="5">
    <source>
        <dbReference type="Pfam" id="PF00107"/>
    </source>
</evidence>
<dbReference type="Pfam" id="PF08240">
    <property type="entry name" value="ADH_N"/>
    <property type="match status" value="1"/>
</dbReference>
<comment type="cofactor">
    <cofactor evidence="4">
        <name>Zn(2+)</name>
        <dbReference type="ChEBI" id="CHEBI:29105"/>
    </cofactor>
</comment>
<dbReference type="GO" id="GO:0008270">
    <property type="term" value="F:zinc ion binding"/>
    <property type="evidence" value="ECO:0007669"/>
    <property type="project" value="InterPro"/>
</dbReference>
<evidence type="ECO:0000256" key="3">
    <source>
        <dbReference type="ARBA" id="ARBA00023002"/>
    </source>
</evidence>
<dbReference type="InterPro" id="IPR013149">
    <property type="entry name" value="ADH-like_C"/>
</dbReference>
<keyword evidence="2 4" id="KW-0862">Zinc</keyword>
<evidence type="ECO:0000256" key="1">
    <source>
        <dbReference type="ARBA" id="ARBA00022723"/>
    </source>
</evidence>
<proteinExistence type="inferred from homology"/>
<evidence type="ECO:0000256" key="4">
    <source>
        <dbReference type="RuleBase" id="RU361277"/>
    </source>
</evidence>
<accession>A0AAN0JC72</accession>
<gene>
    <name evidence="7" type="primary">100634840</name>
</gene>
<reference evidence="8" key="1">
    <citation type="journal article" date="2010" name="Nature">
        <title>The Amphimedon queenslandica genome and the evolution of animal complexity.</title>
        <authorList>
            <person name="Srivastava M."/>
            <person name="Simakov O."/>
            <person name="Chapman J."/>
            <person name="Fahey B."/>
            <person name="Gauthier M.E."/>
            <person name="Mitros T."/>
            <person name="Richards G.S."/>
            <person name="Conaco C."/>
            <person name="Dacre M."/>
            <person name="Hellsten U."/>
            <person name="Larroux C."/>
            <person name="Putnam N.H."/>
            <person name="Stanke M."/>
            <person name="Adamska M."/>
            <person name="Darling A."/>
            <person name="Degnan S.M."/>
            <person name="Oakley T.H."/>
            <person name="Plachetzki D.C."/>
            <person name="Zhai Y."/>
            <person name="Adamski M."/>
            <person name="Calcino A."/>
            <person name="Cummins S.F."/>
            <person name="Goodstein D.M."/>
            <person name="Harris C."/>
            <person name="Jackson D.J."/>
            <person name="Leys S.P."/>
            <person name="Shu S."/>
            <person name="Woodcroft B.J."/>
            <person name="Vervoort M."/>
            <person name="Kosik K.S."/>
            <person name="Manning G."/>
            <person name="Degnan B.M."/>
            <person name="Rokhsar D.S."/>
        </authorList>
    </citation>
    <scope>NUCLEOTIDE SEQUENCE [LARGE SCALE GENOMIC DNA]</scope>
</reference>
<evidence type="ECO:0008006" key="9">
    <source>
        <dbReference type="Google" id="ProtNLM"/>
    </source>
</evidence>
<dbReference type="AlphaFoldDB" id="A0AAN0JC72"/>
<dbReference type="Proteomes" id="UP000007879">
    <property type="component" value="Unassembled WGS sequence"/>
</dbReference>
<dbReference type="EnsemblMetazoa" id="XM_019999040.1">
    <property type="protein sequence ID" value="XP_019854599.1"/>
    <property type="gene ID" value="LOC100634840"/>
</dbReference>
<keyword evidence="3" id="KW-0560">Oxidoreductase</keyword>
<name>A0AAN0JC72_AMPQE</name>
<comment type="similarity">
    <text evidence="4">Belongs to the zinc-containing alcohol dehydrogenase family.</text>
</comment>
<reference evidence="7" key="2">
    <citation type="submission" date="2024-06" db="UniProtKB">
        <authorList>
            <consortium name="EnsemblMetazoa"/>
        </authorList>
    </citation>
    <scope>IDENTIFICATION</scope>
</reference>
<evidence type="ECO:0000313" key="7">
    <source>
        <dbReference type="EnsemblMetazoa" id="XP_019854599.1"/>
    </source>
</evidence>
<evidence type="ECO:0000259" key="6">
    <source>
        <dbReference type="Pfam" id="PF08240"/>
    </source>
</evidence>
<evidence type="ECO:0000313" key="8">
    <source>
        <dbReference type="Proteomes" id="UP000007879"/>
    </source>
</evidence>
<sequence length="334" mass="36573">MATLPKFMKALVKESPTESYLYKDVPVPQPSKDELLVKVKKVALCGTDIQKYKWNYVAKVVAEIPFTPGHEMVGEIVSVGKDVPCEYALGKRVCVENHFYCGKCYQCTHDLKHICQNLDQFGYGKGTKHGGCSEYTIIPAKFAYLLQTDIDDAQAAILEPCGVAHQAVESIEPDGEDVLVLGCGPVGLLAVGIAKALGASKVYACDMFPEKLQLAKEVGADVLINNATDDLNSTIMEKTGGNGIGRIIEATGSTELAGSCFKYLRKGGQICFVGLIKGALDIENPLVNVVFKSLVLKTVHGRRIFEDWEKSEQLIHKKMINTKPIITHEFPMIF</sequence>
<feature type="domain" description="Alcohol dehydrogenase-like C-terminal" evidence="5">
    <location>
        <begin position="185"/>
        <end position="315"/>
    </location>
</feature>
<dbReference type="SUPFAM" id="SSF51735">
    <property type="entry name" value="NAD(P)-binding Rossmann-fold domains"/>
    <property type="match status" value="1"/>
</dbReference>
<dbReference type="PANTHER" id="PTHR43401">
    <property type="entry name" value="L-THREONINE 3-DEHYDROGENASE"/>
    <property type="match status" value="1"/>
</dbReference>
<dbReference type="GO" id="GO:0016491">
    <property type="term" value="F:oxidoreductase activity"/>
    <property type="evidence" value="ECO:0007669"/>
    <property type="project" value="UniProtKB-KW"/>
</dbReference>
<dbReference type="InterPro" id="IPR013154">
    <property type="entry name" value="ADH-like_N"/>
</dbReference>